<evidence type="ECO:0000313" key="1">
    <source>
        <dbReference type="EMBL" id="CAG8486034.1"/>
    </source>
</evidence>
<keyword evidence="2" id="KW-1185">Reference proteome</keyword>
<reference evidence="1" key="1">
    <citation type="submission" date="2021-06" db="EMBL/GenBank/DDBJ databases">
        <authorList>
            <person name="Kallberg Y."/>
            <person name="Tangrot J."/>
            <person name="Rosling A."/>
        </authorList>
    </citation>
    <scope>NUCLEOTIDE SEQUENCE</scope>
    <source>
        <strain evidence="1">IN212</strain>
    </source>
</reference>
<organism evidence="1 2">
    <name type="scientific">Racocetra fulgida</name>
    <dbReference type="NCBI Taxonomy" id="60492"/>
    <lineage>
        <taxon>Eukaryota</taxon>
        <taxon>Fungi</taxon>
        <taxon>Fungi incertae sedis</taxon>
        <taxon>Mucoromycota</taxon>
        <taxon>Glomeromycotina</taxon>
        <taxon>Glomeromycetes</taxon>
        <taxon>Diversisporales</taxon>
        <taxon>Gigasporaceae</taxon>
        <taxon>Racocetra</taxon>
    </lineage>
</organism>
<comment type="caution">
    <text evidence="1">The sequence shown here is derived from an EMBL/GenBank/DDBJ whole genome shotgun (WGS) entry which is preliminary data.</text>
</comment>
<dbReference type="Proteomes" id="UP000789396">
    <property type="component" value="Unassembled WGS sequence"/>
</dbReference>
<dbReference type="EMBL" id="CAJVPZ010001173">
    <property type="protein sequence ID" value="CAG8486034.1"/>
    <property type="molecule type" value="Genomic_DNA"/>
</dbReference>
<gene>
    <name evidence="1" type="ORF">RFULGI_LOCUS1763</name>
</gene>
<proteinExistence type="predicted"/>
<accession>A0A9N8WIX7</accession>
<name>A0A9N8WIX7_9GLOM</name>
<protein>
    <submittedName>
        <fullName evidence="1">4222_t:CDS:1</fullName>
    </submittedName>
</protein>
<evidence type="ECO:0000313" key="2">
    <source>
        <dbReference type="Proteomes" id="UP000789396"/>
    </source>
</evidence>
<dbReference type="AlphaFoldDB" id="A0A9N8WIX7"/>
<sequence>MLILFHTEMLYVQLCAIINIFKLDSLLKIKTSTHVVNGSEI</sequence>